<dbReference type="Pfam" id="PF13530">
    <property type="entry name" value="SCP2_2"/>
    <property type="match status" value="1"/>
</dbReference>
<dbReference type="RefSeq" id="WP_204500523.1">
    <property type="nucleotide sequence ID" value="NZ_JAFBDR010000015.1"/>
</dbReference>
<evidence type="ECO:0000313" key="3">
    <source>
        <dbReference type="Proteomes" id="UP001296943"/>
    </source>
</evidence>
<dbReference type="EMBL" id="JAFBDR010000015">
    <property type="protein sequence ID" value="MBM7572253.1"/>
    <property type="molecule type" value="Genomic_DNA"/>
</dbReference>
<dbReference type="InterPro" id="IPR041380">
    <property type="entry name" value="Acetyltransf_17"/>
</dbReference>
<dbReference type="Gene3D" id="3.40.630.30">
    <property type="match status" value="2"/>
</dbReference>
<proteinExistence type="predicted"/>
<dbReference type="SUPFAM" id="SSF55718">
    <property type="entry name" value="SCP-like"/>
    <property type="match status" value="1"/>
</dbReference>
<protein>
    <submittedName>
        <fullName evidence="2">Acetyltransferase</fullName>
    </submittedName>
</protein>
<sequence>MSKVVKRINDSNYDEVLNLSEYAFKYTLTEQQRAEQKIEMEKQTIFGIFENDQLSAKLHLLPLELFLGKDVVPFGGVAAVATWPEHRRKGHVEALIKAGLEEMRDRNQTLSMLAPFSISFYRKFGWELTHYVHKYYFNPVDIAKVNVDGRCVRVSFEHANDVLQSLYEQMAQKYSLVMKREFWWWEKRVLSTDDHVIIYYDRMGKATGYLTSKVKNGVLQVNEFVFLTGDACKGLLEWIRNHDSMTDQVELNVQPQDDIVFYFHNPKIKMCRESYFMTRIVDFERFILSYPFFRTDKPFKVSILLQDDYAEWNSGGWTLFIQDNRVEKITKNMDPDSDLSITTNIQTLTALLFNSESVERLHTFDHLQIEGDIEVAKKLIQPLPPALLDFF</sequence>
<dbReference type="PANTHER" id="PTHR37817:SF1">
    <property type="entry name" value="N-ACETYLTRANSFERASE EIS"/>
    <property type="match status" value="1"/>
</dbReference>
<dbReference type="SUPFAM" id="SSF55729">
    <property type="entry name" value="Acyl-CoA N-acyltransferases (Nat)"/>
    <property type="match status" value="1"/>
</dbReference>
<dbReference type="Proteomes" id="UP001296943">
    <property type="component" value="Unassembled WGS sequence"/>
</dbReference>
<dbReference type="CDD" id="cd04301">
    <property type="entry name" value="NAT_SF"/>
    <property type="match status" value="1"/>
</dbReference>
<dbReference type="Pfam" id="PF17668">
    <property type="entry name" value="Acetyltransf_17"/>
    <property type="match status" value="1"/>
</dbReference>
<dbReference type="PROSITE" id="PS51186">
    <property type="entry name" value="GNAT"/>
    <property type="match status" value="1"/>
</dbReference>
<dbReference type="InterPro" id="IPR000182">
    <property type="entry name" value="GNAT_dom"/>
</dbReference>
<dbReference type="InterPro" id="IPR036527">
    <property type="entry name" value="SCP2_sterol-bd_dom_sf"/>
</dbReference>
<evidence type="ECO:0000259" key="1">
    <source>
        <dbReference type="PROSITE" id="PS51186"/>
    </source>
</evidence>
<dbReference type="InterPro" id="IPR051554">
    <property type="entry name" value="Acetyltransferase_Eis"/>
</dbReference>
<keyword evidence="3" id="KW-1185">Reference proteome</keyword>
<organism evidence="2 3">
    <name type="scientific">Aquibacillus albus</name>
    <dbReference type="NCBI Taxonomy" id="1168171"/>
    <lineage>
        <taxon>Bacteria</taxon>
        <taxon>Bacillati</taxon>
        <taxon>Bacillota</taxon>
        <taxon>Bacilli</taxon>
        <taxon>Bacillales</taxon>
        <taxon>Bacillaceae</taxon>
        <taxon>Aquibacillus</taxon>
    </lineage>
</organism>
<evidence type="ECO:0000313" key="2">
    <source>
        <dbReference type="EMBL" id="MBM7572253.1"/>
    </source>
</evidence>
<name>A0ABS2N2C3_9BACI</name>
<dbReference type="InterPro" id="IPR025559">
    <property type="entry name" value="Eis_dom"/>
</dbReference>
<dbReference type="PANTHER" id="PTHR37817">
    <property type="entry name" value="N-ACETYLTRANSFERASE EIS"/>
    <property type="match status" value="1"/>
</dbReference>
<accession>A0ABS2N2C3</accession>
<comment type="caution">
    <text evidence="2">The sequence shown here is derived from an EMBL/GenBank/DDBJ whole genome shotgun (WGS) entry which is preliminary data.</text>
</comment>
<reference evidence="2 3" key="1">
    <citation type="submission" date="2021-01" db="EMBL/GenBank/DDBJ databases">
        <title>Genomic Encyclopedia of Type Strains, Phase IV (KMG-IV): sequencing the most valuable type-strain genomes for metagenomic binning, comparative biology and taxonomic classification.</title>
        <authorList>
            <person name="Goeker M."/>
        </authorList>
    </citation>
    <scope>NUCLEOTIDE SEQUENCE [LARGE SCALE GENOMIC DNA]</scope>
    <source>
        <strain evidence="2 3">DSM 23711</strain>
    </source>
</reference>
<dbReference type="Pfam" id="PF13527">
    <property type="entry name" value="Acetyltransf_9"/>
    <property type="match status" value="1"/>
</dbReference>
<dbReference type="InterPro" id="IPR016181">
    <property type="entry name" value="Acyl_CoA_acyltransferase"/>
</dbReference>
<gene>
    <name evidence="2" type="ORF">JOC48_002756</name>
</gene>
<dbReference type="Gene3D" id="3.30.1050.10">
    <property type="entry name" value="SCP2 sterol-binding domain"/>
    <property type="match status" value="1"/>
</dbReference>
<feature type="domain" description="N-acetyltransferase" evidence="1">
    <location>
        <begin position="3"/>
        <end position="148"/>
    </location>
</feature>